<sequence length="137" mass="14960">MTQTITRGIKALLQEANREIETMSVADVKAAVARGEAILVDIRDPRELEREGKIPGSFSCTRGMLEFWIDPESPYAKPVFQENKLFIFHCASGSRSALAAKTAQDMGLKPVAHLGGGFKAWRDAGEAVENVEPKAKS</sequence>
<dbReference type="Pfam" id="PF00581">
    <property type="entry name" value="Rhodanese"/>
    <property type="match status" value="1"/>
</dbReference>
<dbReference type="OrthoDB" id="9807812at2"/>
<accession>Q1QJB3</accession>
<dbReference type="InterPro" id="IPR036873">
    <property type="entry name" value="Rhodanese-like_dom_sf"/>
</dbReference>
<gene>
    <name evidence="2" type="ordered locus">Nham_2917</name>
</gene>
<dbReference type="CDD" id="cd01447">
    <property type="entry name" value="Polysulfide_ST"/>
    <property type="match status" value="1"/>
</dbReference>
<dbReference type="Proteomes" id="UP000001953">
    <property type="component" value="Chromosome"/>
</dbReference>
<dbReference type="PANTHER" id="PTHR44086:SF13">
    <property type="entry name" value="THIOSULFATE SULFURTRANSFERASE PSPE"/>
    <property type="match status" value="1"/>
</dbReference>
<dbReference type="SUPFAM" id="SSF52821">
    <property type="entry name" value="Rhodanese/Cell cycle control phosphatase"/>
    <property type="match status" value="1"/>
</dbReference>
<dbReference type="InterPro" id="IPR001763">
    <property type="entry name" value="Rhodanese-like_dom"/>
</dbReference>
<proteinExistence type="predicted"/>
<feature type="domain" description="Rhodanese" evidence="1">
    <location>
        <begin position="33"/>
        <end position="130"/>
    </location>
</feature>
<dbReference type="EMBL" id="CP000319">
    <property type="protein sequence ID" value="ABE63684.1"/>
    <property type="molecule type" value="Genomic_DNA"/>
</dbReference>
<dbReference type="KEGG" id="nha:Nham_2917"/>
<evidence type="ECO:0000313" key="2">
    <source>
        <dbReference type="EMBL" id="ABE63684.1"/>
    </source>
</evidence>
<reference evidence="2 3" key="1">
    <citation type="submission" date="2006-03" db="EMBL/GenBank/DDBJ databases">
        <title>Complete sequence of chromosome of Nitrobacter hamburgensis X14.</title>
        <authorList>
            <consortium name="US DOE Joint Genome Institute"/>
            <person name="Copeland A."/>
            <person name="Lucas S."/>
            <person name="Lapidus A."/>
            <person name="Barry K."/>
            <person name="Detter J.C."/>
            <person name="Glavina del Rio T."/>
            <person name="Hammon N."/>
            <person name="Israni S."/>
            <person name="Dalin E."/>
            <person name="Tice H."/>
            <person name="Pitluck S."/>
            <person name="Chain P."/>
            <person name="Malfatti S."/>
            <person name="Shin M."/>
            <person name="Vergez L."/>
            <person name="Schmutz J."/>
            <person name="Larimer F."/>
            <person name="Land M."/>
            <person name="Hauser L."/>
            <person name="Kyrpides N."/>
            <person name="Ivanova N."/>
            <person name="Ward B."/>
            <person name="Arp D."/>
            <person name="Klotz M."/>
            <person name="Stein L."/>
            <person name="O'Mullan G."/>
            <person name="Starkenburg S."/>
            <person name="Sayavedra L."/>
            <person name="Poret-Peterson A.T."/>
            <person name="Gentry M.E."/>
            <person name="Bruce D."/>
            <person name="Richardson P."/>
        </authorList>
    </citation>
    <scope>NUCLEOTIDE SEQUENCE [LARGE SCALE GENOMIC DNA]</scope>
    <source>
        <strain evidence="3">DSM 10229 / NCIMB 13809 / X14</strain>
    </source>
</reference>
<keyword evidence="3" id="KW-1185">Reference proteome</keyword>
<dbReference type="STRING" id="323097.Nham_2917"/>
<name>Q1QJB3_NITHX</name>
<dbReference type="RefSeq" id="WP_011511348.1">
    <property type="nucleotide sequence ID" value="NC_007964.1"/>
</dbReference>
<organism evidence="2 3">
    <name type="scientific">Nitrobacter hamburgensis (strain DSM 10229 / NCIMB 13809 / X14)</name>
    <dbReference type="NCBI Taxonomy" id="323097"/>
    <lineage>
        <taxon>Bacteria</taxon>
        <taxon>Pseudomonadati</taxon>
        <taxon>Pseudomonadota</taxon>
        <taxon>Alphaproteobacteria</taxon>
        <taxon>Hyphomicrobiales</taxon>
        <taxon>Nitrobacteraceae</taxon>
        <taxon>Nitrobacter</taxon>
    </lineage>
</organism>
<dbReference type="Gene3D" id="3.40.250.10">
    <property type="entry name" value="Rhodanese-like domain"/>
    <property type="match status" value="1"/>
</dbReference>
<dbReference type="eggNOG" id="COG0607">
    <property type="taxonomic scope" value="Bacteria"/>
</dbReference>
<protein>
    <submittedName>
        <fullName evidence="2">Rhodanese-like protein</fullName>
    </submittedName>
</protein>
<dbReference type="GO" id="GO:0004792">
    <property type="term" value="F:thiosulfate-cyanide sulfurtransferase activity"/>
    <property type="evidence" value="ECO:0007669"/>
    <property type="project" value="TreeGrafter"/>
</dbReference>
<dbReference type="SMART" id="SM00450">
    <property type="entry name" value="RHOD"/>
    <property type="match status" value="1"/>
</dbReference>
<evidence type="ECO:0000259" key="1">
    <source>
        <dbReference type="PROSITE" id="PS50206"/>
    </source>
</evidence>
<dbReference type="PANTHER" id="PTHR44086">
    <property type="entry name" value="THIOSULFATE SULFURTRANSFERASE RDL2, MITOCHONDRIAL-RELATED"/>
    <property type="match status" value="1"/>
</dbReference>
<dbReference type="AlphaFoldDB" id="Q1QJB3"/>
<dbReference type="PROSITE" id="PS50206">
    <property type="entry name" value="RHODANESE_3"/>
    <property type="match status" value="1"/>
</dbReference>
<evidence type="ECO:0000313" key="3">
    <source>
        <dbReference type="Proteomes" id="UP000001953"/>
    </source>
</evidence>
<dbReference type="HOGENOM" id="CLU_089574_6_1_5"/>